<accession>A0ABY8ELH6</accession>
<gene>
    <name evidence="1" type="ORF">GLX27_001053</name>
</gene>
<organism evidence="1 2">
    <name type="scientific">Malassezia furfur</name>
    <name type="common">Pityriasis versicolor infection agent</name>
    <name type="synonym">Pityrosporum furfur</name>
    <dbReference type="NCBI Taxonomy" id="55194"/>
    <lineage>
        <taxon>Eukaryota</taxon>
        <taxon>Fungi</taxon>
        <taxon>Dikarya</taxon>
        <taxon>Basidiomycota</taxon>
        <taxon>Ustilaginomycotina</taxon>
        <taxon>Malasseziomycetes</taxon>
        <taxon>Malasseziales</taxon>
        <taxon>Malasseziaceae</taxon>
        <taxon>Malassezia</taxon>
    </lineage>
</organism>
<dbReference type="EMBL" id="CP046234">
    <property type="protein sequence ID" value="WFD46420.1"/>
    <property type="molecule type" value="Genomic_DNA"/>
</dbReference>
<name>A0ABY8ELH6_MALFU</name>
<proteinExistence type="predicted"/>
<evidence type="ECO:0000313" key="1">
    <source>
        <dbReference type="EMBL" id="WFD46420.1"/>
    </source>
</evidence>
<protein>
    <submittedName>
        <fullName evidence="1">Uncharacterized protein</fullName>
    </submittedName>
</protein>
<reference evidence="1 2" key="1">
    <citation type="journal article" date="2020" name="Elife">
        <title>Loss of centromere function drives karyotype evolution in closely related Malassezia species.</title>
        <authorList>
            <person name="Sankaranarayanan S.R."/>
            <person name="Ianiri G."/>
            <person name="Coelho M.A."/>
            <person name="Reza M.H."/>
            <person name="Thimmappa B.C."/>
            <person name="Ganguly P."/>
            <person name="Vadnala R.N."/>
            <person name="Sun S."/>
            <person name="Siddharthan R."/>
            <person name="Tellgren-Roth C."/>
            <person name="Dawson T.L."/>
            <person name="Heitman J."/>
            <person name="Sanyal K."/>
        </authorList>
    </citation>
    <scope>NUCLEOTIDE SEQUENCE [LARGE SCALE GENOMIC DNA]</scope>
    <source>
        <strain evidence="1">CBS14141</strain>
    </source>
</reference>
<dbReference type="Proteomes" id="UP000818624">
    <property type="component" value="Chromosome 1"/>
</dbReference>
<keyword evidence="2" id="KW-1185">Reference proteome</keyword>
<sequence>MGEEVVGARALYVPLADTLRAWEAAHPPPRRFLDALALVPTLVDGAERGALFKNAREPKCLQVPVHAWLAQRLVLAYVCHAPYVRQARVPPPEMQPFRAAVEQVYTWMQRRDEPSGAPRWFAMYTESAVHDVQDTLYHLLGAPRSVEDVGHVVPAQVCQLPICPHQTLPQQLEVDRAVHALQRAASTALGVPEQRFLLAYLQRAATHDADACILLAHTFGYTDVARVAVHNPHVAYEWVVCSCAHTALPPTFWEELGTACAEHAQNHLAAQRHIHELLAHLCMPTSPADVRVAVQTHTLPRYLGLRAQHLAAVPDAATEELGIYVAQLVERDLLPIHASQRTWDVPQPEDALDALAVELRSMALAYSKYAFGAQLFHTLVRA</sequence>
<evidence type="ECO:0000313" key="2">
    <source>
        <dbReference type="Proteomes" id="UP000818624"/>
    </source>
</evidence>